<dbReference type="Proteomes" id="UP000499080">
    <property type="component" value="Unassembled WGS sequence"/>
</dbReference>
<dbReference type="AlphaFoldDB" id="A0A4Y2ERC9"/>
<sequence length="135" mass="14975">MPSLQITQYFNRLETKSQNCVQKLSGYLVPDLDNQAGVNKIPSPVLEAHQIHVNLNLNEFVGIIADLPKKLQSALVPVIFRKTEGLVCFGGNGWRPCQGLLERKTSFMGMDQQPISPLSTDAKRWVVLSVVSCLP</sequence>
<keyword evidence="2" id="KW-1185">Reference proteome</keyword>
<name>A0A4Y2ERC9_ARAVE</name>
<evidence type="ECO:0000313" key="2">
    <source>
        <dbReference type="Proteomes" id="UP000499080"/>
    </source>
</evidence>
<accession>A0A4Y2ERC9</accession>
<reference evidence="1 2" key="1">
    <citation type="journal article" date="2019" name="Sci. Rep.">
        <title>Orb-weaving spider Araneus ventricosus genome elucidates the spidroin gene catalogue.</title>
        <authorList>
            <person name="Kono N."/>
            <person name="Nakamura H."/>
            <person name="Ohtoshi R."/>
            <person name="Moran D.A.P."/>
            <person name="Shinohara A."/>
            <person name="Yoshida Y."/>
            <person name="Fujiwara M."/>
            <person name="Mori M."/>
            <person name="Tomita M."/>
            <person name="Arakawa K."/>
        </authorList>
    </citation>
    <scope>NUCLEOTIDE SEQUENCE [LARGE SCALE GENOMIC DNA]</scope>
</reference>
<organism evidence="1 2">
    <name type="scientific">Araneus ventricosus</name>
    <name type="common">Orbweaver spider</name>
    <name type="synonym">Epeira ventricosa</name>
    <dbReference type="NCBI Taxonomy" id="182803"/>
    <lineage>
        <taxon>Eukaryota</taxon>
        <taxon>Metazoa</taxon>
        <taxon>Ecdysozoa</taxon>
        <taxon>Arthropoda</taxon>
        <taxon>Chelicerata</taxon>
        <taxon>Arachnida</taxon>
        <taxon>Araneae</taxon>
        <taxon>Araneomorphae</taxon>
        <taxon>Entelegynae</taxon>
        <taxon>Araneoidea</taxon>
        <taxon>Araneidae</taxon>
        <taxon>Araneus</taxon>
    </lineage>
</organism>
<dbReference type="EMBL" id="BGPR01000660">
    <property type="protein sequence ID" value="GBM30444.1"/>
    <property type="molecule type" value="Genomic_DNA"/>
</dbReference>
<proteinExistence type="predicted"/>
<gene>
    <name evidence="1" type="ORF">AVEN_203018_1</name>
</gene>
<protein>
    <submittedName>
        <fullName evidence="1">Uncharacterized protein</fullName>
    </submittedName>
</protein>
<comment type="caution">
    <text evidence="1">The sequence shown here is derived from an EMBL/GenBank/DDBJ whole genome shotgun (WGS) entry which is preliminary data.</text>
</comment>
<evidence type="ECO:0000313" key="1">
    <source>
        <dbReference type="EMBL" id="GBM30444.1"/>
    </source>
</evidence>